<evidence type="ECO:0000313" key="4">
    <source>
        <dbReference type="Proteomes" id="UP000619078"/>
    </source>
</evidence>
<dbReference type="EMBL" id="JACWMX010000005">
    <property type="protein sequence ID" value="MBD1394213.1"/>
    <property type="molecule type" value="Genomic_DNA"/>
</dbReference>
<dbReference type="InterPro" id="IPR036188">
    <property type="entry name" value="FAD/NAD-bd_sf"/>
</dbReference>
<dbReference type="GO" id="GO:0016491">
    <property type="term" value="F:oxidoreductase activity"/>
    <property type="evidence" value="ECO:0007669"/>
    <property type="project" value="UniProtKB-KW"/>
</dbReference>
<comment type="caution">
    <text evidence="3">The sequence shown here is derived from an EMBL/GenBank/DDBJ whole genome shotgun (WGS) entry which is preliminary data.</text>
</comment>
<dbReference type="RefSeq" id="WP_191163953.1">
    <property type="nucleotide sequence ID" value="NZ_JACWMX010000005.1"/>
</dbReference>
<proteinExistence type="predicted"/>
<feature type="domain" description="FAD dependent oxidoreductase" evidence="2">
    <location>
        <begin position="3"/>
        <end position="396"/>
    </location>
</feature>
<reference evidence="3" key="1">
    <citation type="submission" date="2020-09" db="EMBL/GenBank/DDBJ databases">
        <title>Novel species of Mucilaginibacter isolated from a glacier on the Tibetan Plateau.</title>
        <authorList>
            <person name="Liu Q."/>
            <person name="Xin Y.-H."/>
        </authorList>
    </citation>
    <scope>NUCLEOTIDE SEQUENCE</scope>
    <source>
        <strain evidence="3">ZB1P21</strain>
    </source>
</reference>
<evidence type="ECO:0000259" key="2">
    <source>
        <dbReference type="Pfam" id="PF01266"/>
    </source>
</evidence>
<sequence>MQKVIIIGGGIIGLSTAYYLNKAGADVTVLDKGLLDDNCSFGNAGMIVPSHFVPLAAPGMVEQGIRWMFDSKSPFYVRPSFNLDLFSWGIKFLKSANKTHVAKAAVPLRDLSLLSSALYTDLAKEKYLEFGLANNGILMLYKTEKAGEEEVHLAGKAKALGLDVEALSADQCRALQPDLQLDIAGAVHYRCDGHLAPNNLMRNLTALLENAGVKIARGSEVTKIDQHQGKITDVHAATGTYQADEVVIAGGAWSPAITKLVDLNVPLMPGKGYSFMYDEPQKRMHIASLLMEARVSVTPMGNQIRFGGTMELGPMNDKVNMNRVKGIVEAIPKYFPDLRPAVPEVSKIWHGFRPCSPDGLPYIGRAGKYQNLVIAGGHGMMGLSLGPATGKLVTELMTGAKPSIAVDAFNPDRYL</sequence>
<accession>A0A926NYH3</accession>
<keyword evidence="4" id="KW-1185">Reference proteome</keyword>
<dbReference type="GO" id="GO:0005737">
    <property type="term" value="C:cytoplasm"/>
    <property type="evidence" value="ECO:0007669"/>
    <property type="project" value="TreeGrafter"/>
</dbReference>
<dbReference type="InterPro" id="IPR006076">
    <property type="entry name" value="FAD-dep_OxRdtase"/>
</dbReference>
<dbReference type="SUPFAM" id="SSF54373">
    <property type="entry name" value="FAD-linked reductases, C-terminal domain"/>
    <property type="match status" value="1"/>
</dbReference>
<dbReference type="AlphaFoldDB" id="A0A926NYH3"/>
<dbReference type="PANTHER" id="PTHR13847">
    <property type="entry name" value="SARCOSINE DEHYDROGENASE-RELATED"/>
    <property type="match status" value="1"/>
</dbReference>
<dbReference type="Gene3D" id="3.30.9.10">
    <property type="entry name" value="D-Amino Acid Oxidase, subunit A, domain 2"/>
    <property type="match status" value="1"/>
</dbReference>
<dbReference type="Pfam" id="PF01266">
    <property type="entry name" value="DAO"/>
    <property type="match status" value="1"/>
</dbReference>
<dbReference type="SUPFAM" id="SSF51905">
    <property type="entry name" value="FAD/NAD(P)-binding domain"/>
    <property type="match status" value="1"/>
</dbReference>
<protein>
    <submittedName>
        <fullName evidence="3">FAD-dependent oxidoreductase</fullName>
    </submittedName>
</protein>
<dbReference type="Gene3D" id="3.50.50.60">
    <property type="entry name" value="FAD/NAD(P)-binding domain"/>
    <property type="match status" value="2"/>
</dbReference>
<keyword evidence="1" id="KW-0560">Oxidoreductase</keyword>
<organism evidence="3 4">
    <name type="scientific">Mucilaginibacter glaciei</name>
    <dbReference type="NCBI Taxonomy" id="2772109"/>
    <lineage>
        <taxon>Bacteria</taxon>
        <taxon>Pseudomonadati</taxon>
        <taxon>Bacteroidota</taxon>
        <taxon>Sphingobacteriia</taxon>
        <taxon>Sphingobacteriales</taxon>
        <taxon>Sphingobacteriaceae</taxon>
        <taxon>Mucilaginibacter</taxon>
    </lineage>
</organism>
<dbReference type="Proteomes" id="UP000619078">
    <property type="component" value="Unassembled WGS sequence"/>
</dbReference>
<evidence type="ECO:0000313" key="3">
    <source>
        <dbReference type="EMBL" id="MBD1394213.1"/>
    </source>
</evidence>
<gene>
    <name evidence="3" type="ORF">IDJ76_13975</name>
</gene>
<evidence type="ECO:0000256" key="1">
    <source>
        <dbReference type="ARBA" id="ARBA00023002"/>
    </source>
</evidence>
<dbReference type="PANTHER" id="PTHR13847:SF289">
    <property type="entry name" value="GLYCINE OXIDASE"/>
    <property type="match status" value="1"/>
</dbReference>
<name>A0A926NYH3_9SPHI</name>